<comment type="subcellular location">
    <subcellularLocation>
        <location evidence="1">Cell membrane</location>
        <topology evidence="1">Multi-pass membrane protein</topology>
    </subcellularLocation>
</comment>
<protein>
    <recommendedName>
        <fullName evidence="6 17">CDP-diacylglycerol--glycerol-3-phosphate 3-phosphatidyltransferase</fullName>
        <ecNumber evidence="5 17">2.7.8.5</ecNumber>
    </recommendedName>
</protein>
<feature type="transmembrane region" description="Helical" evidence="19">
    <location>
        <begin position="151"/>
        <end position="169"/>
    </location>
</feature>
<evidence type="ECO:0000256" key="4">
    <source>
        <dbReference type="ARBA" id="ARBA00010441"/>
    </source>
</evidence>
<evidence type="ECO:0000256" key="14">
    <source>
        <dbReference type="ARBA" id="ARBA00023209"/>
    </source>
</evidence>
<evidence type="ECO:0000256" key="9">
    <source>
        <dbReference type="ARBA" id="ARBA00022679"/>
    </source>
</evidence>
<keyword evidence="10 19" id="KW-0812">Transmembrane</keyword>
<feature type="transmembrane region" description="Helical" evidence="19">
    <location>
        <begin position="7"/>
        <end position="26"/>
    </location>
</feature>
<keyword evidence="12" id="KW-0443">Lipid metabolism</keyword>
<dbReference type="PANTHER" id="PTHR14269">
    <property type="entry name" value="CDP-DIACYLGLYCEROL--GLYCEROL-3-PHOSPHATE 3-PHOSPHATIDYLTRANSFERASE-RELATED"/>
    <property type="match status" value="1"/>
</dbReference>
<dbReference type="Gene3D" id="1.20.120.1760">
    <property type="match status" value="1"/>
</dbReference>
<evidence type="ECO:0000256" key="1">
    <source>
        <dbReference type="ARBA" id="ARBA00004651"/>
    </source>
</evidence>
<dbReference type="GO" id="GO:0046474">
    <property type="term" value="P:glycerophospholipid biosynthetic process"/>
    <property type="evidence" value="ECO:0007669"/>
    <property type="project" value="TreeGrafter"/>
</dbReference>
<sequence>MQLNIPIILTLLRIALIPVFVVAFYMPYSWAAFVAAFICVIAGATDWLDGYLARTLKQSTRFGAFLDPVADKVMVSIALVLIAAHYHSMWVTIPAATMIAREIIISALREWMAELGKRANVAVSRAGKCKTVVQIFALIMLIWQYNDIVVYIGYVALYIATGLTYWSMYQYFLAVKDDLLNVG</sequence>
<dbReference type="FunFam" id="1.20.120.1760:FF:000001">
    <property type="entry name" value="CDP-diacylglycerol--glycerol-3-phosphate 3-phosphatidyltransferase"/>
    <property type="match status" value="1"/>
</dbReference>
<evidence type="ECO:0000256" key="7">
    <source>
        <dbReference type="ARBA" id="ARBA00022475"/>
    </source>
</evidence>
<evidence type="ECO:0000256" key="10">
    <source>
        <dbReference type="ARBA" id="ARBA00022692"/>
    </source>
</evidence>
<keyword evidence="8" id="KW-0444">Lipid biosynthesis</keyword>
<evidence type="ECO:0000256" key="11">
    <source>
        <dbReference type="ARBA" id="ARBA00022989"/>
    </source>
</evidence>
<dbReference type="GO" id="GO:0008444">
    <property type="term" value="F:CDP-diacylglycerol-glycerol-3-phosphate 3-phosphatidyltransferase activity"/>
    <property type="evidence" value="ECO:0007669"/>
    <property type="project" value="UniProtKB-UniRule"/>
</dbReference>
<proteinExistence type="inferred from homology"/>
<reference evidence="21" key="1">
    <citation type="submission" date="2017-04" db="EMBL/GenBank/DDBJ databases">
        <title>Genome evolution of the luminous symbionts of deep sea anglerfish.</title>
        <authorList>
            <person name="Hendry T.A."/>
        </authorList>
    </citation>
    <scope>NUCLEOTIDE SEQUENCE [LARGE SCALE GENOMIC DNA]</scope>
</reference>
<comment type="similarity">
    <text evidence="4 18">Belongs to the CDP-alcohol phosphatidyltransferase class-I family.</text>
</comment>
<evidence type="ECO:0000256" key="13">
    <source>
        <dbReference type="ARBA" id="ARBA00023136"/>
    </source>
</evidence>
<evidence type="ECO:0000256" key="18">
    <source>
        <dbReference type="RuleBase" id="RU003750"/>
    </source>
</evidence>
<dbReference type="InterPro" id="IPR050324">
    <property type="entry name" value="CDP-alcohol_PTase-I"/>
</dbReference>
<evidence type="ECO:0000313" key="20">
    <source>
        <dbReference type="EMBL" id="ATF08859.1"/>
    </source>
</evidence>
<dbReference type="InterPro" id="IPR000462">
    <property type="entry name" value="CDP-OH_P_trans"/>
</dbReference>
<name>A0A291B770_9GAMM</name>
<evidence type="ECO:0000256" key="16">
    <source>
        <dbReference type="ARBA" id="ARBA00048586"/>
    </source>
</evidence>
<feature type="transmembrane region" description="Helical" evidence="19">
    <location>
        <begin position="32"/>
        <end position="52"/>
    </location>
</feature>
<keyword evidence="13 19" id="KW-0472">Membrane</keyword>
<feature type="transmembrane region" description="Helical" evidence="19">
    <location>
        <begin position="64"/>
        <end position="84"/>
    </location>
</feature>
<dbReference type="NCBIfam" id="TIGR00560">
    <property type="entry name" value="pgsA"/>
    <property type="match status" value="1"/>
</dbReference>
<dbReference type="EMBL" id="CP020660">
    <property type="protein sequence ID" value="ATF08859.1"/>
    <property type="molecule type" value="Genomic_DNA"/>
</dbReference>
<dbReference type="OrthoDB" id="9796672at2"/>
<gene>
    <name evidence="20" type="ORF">BTN50_0323</name>
</gene>
<evidence type="ECO:0000256" key="8">
    <source>
        <dbReference type="ARBA" id="ARBA00022516"/>
    </source>
</evidence>
<dbReference type="KEGG" id="elux:BTN50_0323"/>
<evidence type="ECO:0000256" key="5">
    <source>
        <dbReference type="ARBA" id="ARBA00013170"/>
    </source>
</evidence>
<organism evidence="20 21">
    <name type="scientific">Candidatus Enterovibrio altilux</name>
    <dbReference type="NCBI Taxonomy" id="1927128"/>
    <lineage>
        <taxon>Bacteria</taxon>
        <taxon>Pseudomonadati</taxon>
        <taxon>Pseudomonadota</taxon>
        <taxon>Gammaproteobacteria</taxon>
        <taxon>Vibrionales</taxon>
        <taxon>Vibrionaceae</taxon>
        <taxon>Enterovibrio</taxon>
    </lineage>
</organism>
<evidence type="ECO:0000256" key="12">
    <source>
        <dbReference type="ARBA" id="ARBA00023098"/>
    </source>
</evidence>
<dbReference type="Pfam" id="PF01066">
    <property type="entry name" value="CDP-OH_P_transf"/>
    <property type="match status" value="1"/>
</dbReference>
<comment type="catalytic activity">
    <reaction evidence="16">
        <text>a CDP-1,2-diacyl-sn-glycerol + sn-glycerol 3-phosphate = a 1,2-diacyl-sn-glycero-3-phospho-(1'-sn-glycero-3'-phosphate) + CMP + H(+)</text>
        <dbReference type="Rhea" id="RHEA:12593"/>
        <dbReference type="ChEBI" id="CHEBI:15378"/>
        <dbReference type="ChEBI" id="CHEBI:57597"/>
        <dbReference type="ChEBI" id="CHEBI:58332"/>
        <dbReference type="ChEBI" id="CHEBI:60110"/>
        <dbReference type="ChEBI" id="CHEBI:60377"/>
        <dbReference type="EC" id="2.7.8.5"/>
    </reaction>
</comment>
<dbReference type="Proteomes" id="UP000218160">
    <property type="component" value="Chromosome 1"/>
</dbReference>
<dbReference type="GO" id="GO:0005886">
    <property type="term" value="C:plasma membrane"/>
    <property type="evidence" value="ECO:0007669"/>
    <property type="project" value="UniProtKB-SubCell"/>
</dbReference>
<keyword evidence="7" id="KW-1003">Cell membrane</keyword>
<dbReference type="InterPro" id="IPR043130">
    <property type="entry name" value="CDP-OH_PTrfase_TM_dom"/>
</dbReference>
<dbReference type="EC" id="2.7.8.5" evidence="5 17"/>
<keyword evidence="11 19" id="KW-1133">Transmembrane helix</keyword>
<dbReference type="RefSeq" id="WP_096618752.1">
    <property type="nucleotide sequence ID" value="NZ_CP020660.1"/>
</dbReference>
<accession>A0A291B770</accession>
<evidence type="ECO:0000256" key="19">
    <source>
        <dbReference type="SAM" id="Phobius"/>
    </source>
</evidence>
<keyword evidence="9 18" id="KW-0808">Transferase</keyword>
<keyword evidence="21" id="KW-1185">Reference proteome</keyword>
<evidence type="ECO:0000256" key="17">
    <source>
        <dbReference type="NCBIfam" id="TIGR00560"/>
    </source>
</evidence>
<comment type="pathway">
    <text evidence="3">Lipid metabolism.</text>
</comment>
<dbReference type="InterPro" id="IPR004570">
    <property type="entry name" value="Phosphatidylglycerol_P_synth"/>
</dbReference>
<dbReference type="PIRSF" id="PIRSF000847">
    <property type="entry name" value="Phos_ph_gly_syn"/>
    <property type="match status" value="1"/>
</dbReference>
<dbReference type="PANTHER" id="PTHR14269:SF62">
    <property type="entry name" value="CDP-DIACYLGLYCEROL--GLYCEROL-3-PHOSPHATE 3-PHOSPHATIDYLTRANSFERASE 1, CHLOROPLASTIC"/>
    <property type="match status" value="1"/>
</dbReference>
<evidence type="ECO:0000256" key="6">
    <source>
        <dbReference type="ARBA" id="ARBA00014944"/>
    </source>
</evidence>
<evidence type="ECO:0000256" key="3">
    <source>
        <dbReference type="ARBA" id="ARBA00005189"/>
    </source>
</evidence>
<evidence type="ECO:0000256" key="15">
    <source>
        <dbReference type="ARBA" id="ARBA00023264"/>
    </source>
</evidence>
<comment type="pathway">
    <text evidence="2">Phospholipid metabolism; phosphatidylglycerol biosynthesis; phosphatidylglycerol from CDP-diacylglycerol: step 1/2.</text>
</comment>
<dbReference type="InterPro" id="IPR048254">
    <property type="entry name" value="CDP_ALCOHOL_P_TRANSF_CS"/>
</dbReference>
<evidence type="ECO:0000313" key="21">
    <source>
        <dbReference type="Proteomes" id="UP000218160"/>
    </source>
</evidence>
<evidence type="ECO:0000256" key="2">
    <source>
        <dbReference type="ARBA" id="ARBA00005042"/>
    </source>
</evidence>
<keyword evidence="14" id="KW-0594">Phospholipid biosynthesis</keyword>
<dbReference type="AlphaFoldDB" id="A0A291B770"/>
<dbReference type="PROSITE" id="PS00379">
    <property type="entry name" value="CDP_ALCOHOL_P_TRANSF"/>
    <property type="match status" value="1"/>
</dbReference>
<keyword evidence="15" id="KW-1208">Phospholipid metabolism</keyword>